<protein>
    <submittedName>
        <fullName evidence="2">Uncharacterized protein</fullName>
    </submittedName>
</protein>
<feature type="region of interest" description="Disordered" evidence="1">
    <location>
        <begin position="213"/>
        <end position="240"/>
    </location>
</feature>
<dbReference type="NCBIfam" id="TIGR01571">
    <property type="entry name" value="A_thal_Cys_rich"/>
    <property type="match status" value="1"/>
</dbReference>
<dbReference type="PANTHER" id="PTHR15907">
    <property type="entry name" value="DUF614 FAMILY PROTEIN-RELATED"/>
    <property type="match status" value="1"/>
</dbReference>
<evidence type="ECO:0000256" key="1">
    <source>
        <dbReference type="SAM" id="MobiDB-lite"/>
    </source>
</evidence>
<proteinExistence type="predicted"/>
<evidence type="ECO:0000313" key="2">
    <source>
        <dbReference type="EMBL" id="CAD9202530.1"/>
    </source>
</evidence>
<name>A0A7S1X191_9CHLO</name>
<organism evidence="2">
    <name type="scientific">Tetraselmis chuii</name>
    <dbReference type="NCBI Taxonomy" id="63592"/>
    <lineage>
        <taxon>Eukaryota</taxon>
        <taxon>Viridiplantae</taxon>
        <taxon>Chlorophyta</taxon>
        <taxon>core chlorophytes</taxon>
        <taxon>Chlorodendrophyceae</taxon>
        <taxon>Chlorodendrales</taxon>
        <taxon>Chlorodendraceae</taxon>
        <taxon>Tetraselmis</taxon>
    </lineage>
</organism>
<sequence>MGVTFDSPRQPVLTVSGGEEGPVEGYPFPNGAVDGYPVPFSRSQAEVEWRTGLFDVLSDPDICLYGTFCTPCLFGANVRSLQELDGERNASCLPSCAALVCATGLTSALTVAGASAASYAAVGGAAAAPATLGAASRLAHNLGDIMGSCVGGAITSASRTRLRNKFGIAVNETFSDFVQHLLCQPCAVCQEAREIRGFYADAVAREMMGDVVTGAPEPQSMSAREGGAVEYSPDTKPSTV</sequence>
<reference evidence="2" key="1">
    <citation type="submission" date="2021-01" db="EMBL/GenBank/DDBJ databases">
        <authorList>
            <person name="Corre E."/>
            <person name="Pelletier E."/>
            <person name="Niang G."/>
            <person name="Scheremetjew M."/>
            <person name="Finn R."/>
            <person name="Kale V."/>
            <person name="Holt S."/>
            <person name="Cochrane G."/>
            <person name="Meng A."/>
            <person name="Brown T."/>
            <person name="Cohen L."/>
        </authorList>
    </citation>
    <scope>NUCLEOTIDE SEQUENCE</scope>
    <source>
        <strain evidence="2">PLY429</strain>
    </source>
</reference>
<dbReference type="InterPro" id="IPR006461">
    <property type="entry name" value="PLAC_motif_containing"/>
</dbReference>
<feature type="region of interest" description="Disordered" evidence="1">
    <location>
        <begin position="1"/>
        <end position="24"/>
    </location>
</feature>
<dbReference type="Pfam" id="PF04749">
    <property type="entry name" value="PLAC8"/>
    <property type="match status" value="1"/>
</dbReference>
<accession>A0A7S1X191</accession>
<dbReference type="EMBL" id="HBGG01009450">
    <property type="protein sequence ID" value="CAD9202530.1"/>
    <property type="molecule type" value="Transcribed_RNA"/>
</dbReference>
<gene>
    <name evidence="2" type="ORF">TCHU04912_LOCUS4763</name>
</gene>
<dbReference type="AlphaFoldDB" id="A0A7S1X191"/>